<dbReference type="EMBL" id="QPMH01000021">
    <property type="protein sequence ID" value="RDD60727.1"/>
    <property type="molecule type" value="Genomic_DNA"/>
</dbReference>
<sequence length="184" mass="20876">MVSDNDLANVRPLRGEPLALDLVNTEWVDAGVRRDLLENPAGTAVWLSEGDFEAPSSGLEDIRRHLIETRETLRLLLENQDEEQGRARLNAILDQGRVIAALGPSGPESAYDIAAGWEPAWHAAFNYLELLRDWPEARIKACAHPDCILYFLDTSKNGTRRWCDMRTCGNRAKVQRHYRRRKNG</sequence>
<name>A0A369T980_9PROT</name>
<protein>
    <submittedName>
        <fullName evidence="2">Zf-CGNR multi-domain protein</fullName>
    </submittedName>
</protein>
<dbReference type="AlphaFoldDB" id="A0A369T980"/>
<reference evidence="2 3" key="1">
    <citation type="submission" date="2018-07" db="EMBL/GenBank/DDBJ databases">
        <title>Venubactetium sediminum gen. nov., sp. nov., isolated from a marine solar saltern.</title>
        <authorList>
            <person name="Wang S."/>
        </authorList>
    </citation>
    <scope>NUCLEOTIDE SEQUENCE [LARGE SCALE GENOMIC DNA]</scope>
    <source>
        <strain evidence="2 3">WD2A32</strain>
    </source>
</reference>
<dbReference type="Pfam" id="PF07336">
    <property type="entry name" value="ABATE"/>
    <property type="match status" value="1"/>
</dbReference>
<accession>A0A369T980</accession>
<dbReference type="RefSeq" id="WP_114583390.1">
    <property type="nucleotide sequence ID" value="NZ_QPMH01000021.1"/>
</dbReference>
<dbReference type="InterPro" id="IPR010852">
    <property type="entry name" value="ABATE"/>
</dbReference>
<dbReference type="PANTHER" id="PTHR35525">
    <property type="entry name" value="BLL6575 PROTEIN"/>
    <property type="match status" value="1"/>
</dbReference>
<dbReference type="Pfam" id="PF11706">
    <property type="entry name" value="zf-CGNR"/>
    <property type="match status" value="1"/>
</dbReference>
<dbReference type="Proteomes" id="UP000253941">
    <property type="component" value="Unassembled WGS sequence"/>
</dbReference>
<organism evidence="2 3">
    <name type="scientific">Ferruginivarius sediminum</name>
    <dbReference type="NCBI Taxonomy" id="2661937"/>
    <lineage>
        <taxon>Bacteria</taxon>
        <taxon>Pseudomonadati</taxon>
        <taxon>Pseudomonadota</taxon>
        <taxon>Alphaproteobacteria</taxon>
        <taxon>Rhodospirillales</taxon>
        <taxon>Rhodospirillaceae</taxon>
        <taxon>Ferruginivarius</taxon>
    </lineage>
</organism>
<dbReference type="InterPro" id="IPR021005">
    <property type="entry name" value="Znf_CGNR"/>
</dbReference>
<evidence type="ECO:0000259" key="1">
    <source>
        <dbReference type="Pfam" id="PF11706"/>
    </source>
</evidence>
<comment type="caution">
    <text evidence="2">The sequence shown here is derived from an EMBL/GenBank/DDBJ whole genome shotgun (WGS) entry which is preliminary data.</text>
</comment>
<feature type="domain" description="Zinc finger CGNR" evidence="1">
    <location>
        <begin position="138"/>
        <end position="181"/>
    </location>
</feature>
<dbReference type="Gene3D" id="1.10.3300.10">
    <property type="entry name" value="Jann2411-like domain"/>
    <property type="match status" value="1"/>
</dbReference>
<keyword evidence="3" id="KW-1185">Reference proteome</keyword>
<proteinExistence type="predicted"/>
<dbReference type="InterPro" id="IPR023286">
    <property type="entry name" value="ABATE_dom_sf"/>
</dbReference>
<dbReference type="SUPFAM" id="SSF160904">
    <property type="entry name" value="Jann2411-like"/>
    <property type="match status" value="1"/>
</dbReference>
<dbReference type="PANTHER" id="PTHR35525:SF3">
    <property type="entry name" value="BLL6575 PROTEIN"/>
    <property type="match status" value="1"/>
</dbReference>
<gene>
    <name evidence="2" type="ORF">DRB17_16845</name>
</gene>
<evidence type="ECO:0000313" key="2">
    <source>
        <dbReference type="EMBL" id="RDD60727.1"/>
    </source>
</evidence>
<evidence type="ECO:0000313" key="3">
    <source>
        <dbReference type="Proteomes" id="UP000253941"/>
    </source>
</evidence>